<reference evidence="2" key="1">
    <citation type="submission" date="2015-09" db="EMBL/GenBank/DDBJ databases">
        <authorList>
            <person name="Sai Rama Sridatta P."/>
        </authorList>
    </citation>
    <scope>NUCLEOTIDE SEQUENCE [LARGE SCALE GENOMIC DNA]</scope>
</reference>
<dbReference type="Ensembl" id="ENSLCAT00010006784.1">
    <property type="protein sequence ID" value="ENSLCAP00010006621.1"/>
    <property type="gene ID" value="ENSLCAG00010003249.1"/>
</dbReference>
<dbReference type="Proteomes" id="UP000314980">
    <property type="component" value="Unassembled WGS sequence"/>
</dbReference>
<organism evidence="1 2">
    <name type="scientific">Lates calcarifer</name>
    <name type="common">Barramundi</name>
    <name type="synonym">Holocentrus calcarifer</name>
    <dbReference type="NCBI Taxonomy" id="8187"/>
    <lineage>
        <taxon>Eukaryota</taxon>
        <taxon>Metazoa</taxon>
        <taxon>Chordata</taxon>
        <taxon>Craniata</taxon>
        <taxon>Vertebrata</taxon>
        <taxon>Euteleostomi</taxon>
        <taxon>Actinopterygii</taxon>
        <taxon>Neopterygii</taxon>
        <taxon>Teleostei</taxon>
        <taxon>Neoteleostei</taxon>
        <taxon>Acanthomorphata</taxon>
        <taxon>Carangaria</taxon>
        <taxon>Carangaria incertae sedis</taxon>
        <taxon>Centropomidae</taxon>
        <taxon>Lates</taxon>
    </lineage>
</organism>
<proteinExistence type="predicted"/>
<sequence length="92" mass="10527">NLMCNKLRDHSLCTSTEAFHYLTLKNVACLSHCLSLVPPPPCNWAIASPKFPQDFHINLVIFYECKKSKSVYFILVSRIGKLFSFVIPLYCT</sequence>
<keyword evidence="2" id="KW-1185">Reference proteome</keyword>
<protein>
    <submittedName>
        <fullName evidence="1">Uncharacterized protein</fullName>
    </submittedName>
</protein>
<dbReference type="AlphaFoldDB" id="A0A4W6C872"/>
<name>A0A4W6C872_LATCA</name>
<dbReference type="InParanoid" id="A0A4W6C872"/>
<evidence type="ECO:0000313" key="2">
    <source>
        <dbReference type="Proteomes" id="UP000314980"/>
    </source>
</evidence>
<accession>A0A4W6C872</accession>
<reference evidence="1" key="3">
    <citation type="submission" date="2025-09" db="UniProtKB">
        <authorList>
            <consortium name="Ensembl"/>
        </authorList>
    </citation>
    <scope>IDENTIFICATION</scope>
</reference>
<evidence type="ECO:0000313" key="1">
    <source>
        <dbReference type="Ensembl" id="ENSLCAP00010006621.1"/>
    </source>
</evidence>
<reference evidence="1" key="2">
    <citation type="submission" date="2025-08" db="UniProtKB">
        <authorList>
            <consortium name="Ensembl"/>
        </authorList>
    </citation>
    <scope>IDENTIFICATION</scope>
</reference>